<dbReference type="Gene3D" id="3.20.20.70">
    <property type="entry name" value="Aldolase class I"/>
    <property type="match status" value="1"/>
</dbReference>
<gene>
    <name evidence="14" type="ORF">UFOPK3564_03436</name>
</gene>
<dbReference type="EC" id="2.4.2.19" evidence="5"/>
<feature type="domain" description="Quinolinate phosphoribosyl transferase N-terminal" evidence="13">
    <location>
        <begin position="27"/>
        <end position="111"/>
    </location>
</feature>
<comment type="catalytic activity">
    <reaction evidence="10">
        <text>nicotinate beta-D-ribonucleotide + CO2 + diphosphate = quinolinate + 5-phospho-alpha-D-ribose 1-diphosphate + 2 H(+)</text>
        <dbReference type="Rhea" id="RHEA:12733"/>
        <dbReference type="ChEBI" id="CHEBI:15378"/>
        <dbReference type="ChEBI" id="CHEBI:16526"/>
        <dbReference type="ChEBI" id="CHEBI:29959"/>
        <dbReference type="ChEBI" id="CHEBI:33019"/>
        <dbReference type="ChEBI" id="CHEBI:57502"/>
        <dbReference type="ChEBI" id="CHEBI:58017"/>
        <dbReference type="EC" id="2.4.2.19"/>
    </reaction>
</comment>
<keyword evidence="6" id="KW-0662">Pyridine nucleotide biosynthesis</keyword>
<dbReference type="InterPro" id="IPR002638">
    <property type="entry name" value="Quinolinate_PRibosylTrfase_C"/>
</dbReference>
<evidence type="ECO:0000256" key="1">
    <source>
        <dbReference type="ARBA" id="ARBA00003237"/>
    </source>
</evidence>
<dbReference type="Pfam" id="PF01729">
    <property type="entry name" value="QRPTase_C"/>
    <property type="match status" value="1"/>
</dbReference>
<dbReference type="EMBL" id="CAFBMK010000331">
    <property type="protein sequence ID" value="CAB4949958.1"/>
    <property type="molecule type" value="Genomic_DNA"/>
</dbReference>
<evidence type="ECO:0000256" key="6">
    <source>
        <dbReference type="ARBA" id="ARBA00022642"/>
    </source>
</evidence>
<dbReference type="GO" id="GO:0004514">
    <property type="term" value="F:nicotinate-nucleotide diphosphorylase (carboxylating) activity"/>
    <property type="evidence" value="ECO:0007669"/>
    <property type="project" value="UniProtKB-EC"/>
</dbReference>
<sequence>MVTLDTTTALDDLIERALAEDLGDAGDVTAQATVPEDLQGRATVRQKAPGVIAGLDAFERVLRAVDPTVTYEPLVEEGVWREDGPVLAAEGPARSILAAERTALNIVGRLSGVATMTRRYADAVQGTRAVILDTRKTTPGMRLLEKRAVLTGGGANHRIGLFDEILIKENHAAMAGGVGEAVRAAHALRPDLPLVVECQDLREVKVALHTAGDLGLERFRILLDNMDHADMRKAVAMSDGRVPLEASGNVSLATVGAIAATGVDFISSGALTHSAPVLDLSLILEPRS</sequence>
<dbReference type="SUPFAM" id="SSF54675">
    <property type="entry name" value="Nicotinate/Quinolinate PRTase N-terminal domain-like"/>
    <property type="match status" value="1"/>
</dbReference>
<dbReference type="CDD" id="cd01572">
    <property type="entry name" value="QPRTase"/>
    <property type="match status" value="1"/>
</dbReference>
<dbReference type="InterPro" id="IPR027277">
    <property type="entry name" value="NadC/ModD"/>
</dbReference>
<evidence type="ECO:0000256" key="10">
    <source>
        <dbReference type="ARBA" id="ARBA00047445"/>
    </source>
</evidence>
<evidence type="ECO:0000256" key="5">
    <source>
        <dbReference type="ARBA" id="ARBA00011944"/>
    </source>
</evidence>
<name>A0A6J7K245_9ZZZZ</name>
<comment type="subunit">
    <text evidence="4">Hexamer formed by 3 homodimers.</text>
</comment>
<reference evidence="14" key="1">
    <citation type="submission" date="2020-05" db="EMBL/GenBank/DDBJ databases">
        <authorList>
            <person name="Chiriac C."/>
            <person name="Salcher M."/>
            <person name="Ghai R."/>
            <person name="Kavagutti S V."/>
        </authorList>
    </citation>
    <scope>NUCLEOTIDE SEQUENCE</scope>
</reference>
<organism evidence="14">
    <name type="scientific">freshwater metagenome</name>
    <dbReference type="NCBI Taxonomy" id="449393"/>
    <lineage>
        <taxon>unclassified sequences</taxon>
        <taxon>metagenomes</taxon>
        <taxon>ecological metagenomes</taxon>
    </lineage>
</organism>
<evidence type="ECO:0000259" key="12">
    <source>
        <dbReference type="Pfam" id="PF01729"/>
    </source>
</evidence>
<evidence type="ECO:0000256" key="4">
    <source>
        <dbReference type="ARBA" id="ARBA00011218"/>
    </source>
</evidence>
<evidence type="ECO:0000256" key="2">
    <source>
        <dbReference type="ARBA" id="ARBA00004893"/>
    </source>
</evidence>
<dbReference type="InterPro" id="IPR022412">
    <property type="entry name" value="Quinolinate_PRibosylTrfase_N"/>
</dbReference>
<protein>
    <recommendedName>
        <fullName evidence="11">Probable nicotinate-nucleotide pyrophosphorylase [carboxylating]</fullName>
        <ecNumber evidence="5">2.4.2.19</ecNumber>
    </recommendedName>
    <alternativeName>
        <fullName evidence="9">Quinolinate phosphoribosyltransferase [decarboxylating]</fullName>
    </alternativeName>
</protein>
<dbReference type="GO" id="GO:0009435">
    <property type="term" value="P:NAD+ biosynthetic process"/>
    <property type="evidence" value="ECO:0007669"/>
    <property type="project" value="UniProtKB-UniPathway"/>
</dbReference>
<comment type="pathway">
    <text evidence="2">Cofactor biosynthesis; NAD(+) biosynthesis; nicotinate D-ribonucleotide from quinolinate: step 1/1.</text>
</comment>
<dbReference type="Pfam" id="PF02749">
    <property type="entry name" value="QRPTase_N"/>
    <property type="match status" value="1"/>
</dbReference>
<dbReference type="NCBIfam" id="TIGR00078">
    <property type="entry name" value="nadC"/>
    <property type="match status" value="1"/>
</dbReference>
<dbReference type="UniPathway" id="UPA00253">
    <property type="reaction ID" value="UER00331"/>
</dbReference>
<dbReference type="InterPro" id="IPR004393">
    <property type="entry name" value="NadC"/>
</dbReference>
<dbReference type="GO" id="GO:0034213">
    <property type="term" value="P:quinolinate catabolic process"/>
    <property type="evidence" value="ECO:0007669"/>
    <property type="project" value="TreeGrafter"/>
</dbReference>
<dbReference type="SUPFAM" id="SSF51690">
    <property type="entry name" value="Nicotinate/Quinolinate PRTase C-terminal domain-like"/>
    <property type="match status" value="1"/>
</dbReference>
<dbReference type="Gene3D" id="3.90.1170.20">
    <property type="entry name" value="Quinolinate phosphoribosyl transferase, N-terminal domain"/>
    <property type="match status" value="1"/>
</dbReference>
<evidence type="ECO:0000256" key="11">
    <source>
        <dbReference type="ARBA" id="ARBA00069173"/>
    </source>
</evidence>
<dbReference type="AlphaFoldDB" id="A0A6J7K245"/>
<dbReference type="GO" id="GO:0005737">
    <property type="term" value="C:cytoplasm"/>
    <property type="evidence" value="ECO:0007669"/>
    <property type="project" value="TreeGrafter"/>
</dbReference>
<evidence type="ECO:0000313" key="14">
    <source>
        <dbReference type="EMBL" id="CAB4949958.1"/>
    </source>
</evidence>
<keyword evidence="8" id="KW-0808">Transferase</keyword>
<dbReference type="InterPro" id="IPR036068">
    <property type="entry name" value="Nicotinate_pribotase-like_C"/>
</dbReference>
<accession>A0A6J7K245</accession>
<dbReference type="FunFam" id="3.90.1170.20:FF:000001">
    <property type="entry name" value="Nicotinate-nucleotide diphosphorylase (Carboxylating)"/>
    <property type="match status" value="1"/>
</dbReference>
<dbReference type="FunFam" id="3.20.20.70:FF:000030">
    <property type="entry name" value="Nicotinate-nucleotide pyrophosphorylase, carboxylating"/>
    <property type="match status" value="1"/>
</dbReference>
<dbReference type="PANTHER" id="PTHR32179:SF3">
    <property type="entry name" value="NICOTINATE-NUCLEOTIDE PYROPHOSPHORYLASE [CARBOXYLATING]"/>
    <property type="match status" value="1"/>
</dbReference>
<evidence type="ECO:0000256" key="7">
    <source>
        <dbReference type="ARBA" id="ARBA00022676"/>
    </source>
</evidence>
<dbReference type="PIRSF" id="PIRSF006250">
    <property type="entry name" value="NadC_ModD"/>
    <property type="match status" value="1"/>
</dbReference>
<evidence type="ECO:0000259" key="13">
    <source>
        <dbReference type="Pfam" id="PF02749"/>
    </source>
</evidence>
<comment type="function">
    <text evidence="1">Involved in the catabolism of quinolinic acid (QA).</text>
</comment>
<comment type="similarity">
    <text evidence="3">Belongs to the NadC/ModD family.</text>
</comment>
<dbReference type="PANTHER" id="PTHR32179">
    <property type="entry name" value="NICOTINATE-NUCLEOTIDE PYROPHOSPHORYLASE [CARBOXYLATING]"/>
    <property type="match status" value="1"/>
</dbReference>
<evidence type="ECO:0000256" key="9">
    <source>
        <dbReference type="ARBA" id="ARBA00033102"/>
    </source>
</evidence>
<dbReference type="InterPro" id="IPR013785">
    <property type="entry name" value="Aldolase_TIM"/>
</dbReference>
<dbReference type="InterPro" id="IPR037128">
    <property type="entry name" value="Quinolinate_PRibosylTase_N_sf"/>
</dbReference>
<proteinExistence type="inferred from homology"/>
<keyword evidence="7" id="KW-0328">Glycosyltransferase</keyword>
<evidence type="ECO:0000256" key="3">
    <source>
        <dbReference type="ARBA" id="ARBA00009400"/>
    </source>
</evidence>
<evidence type="ECO:0000256" key="8">
    <source>
        <dbReference type="ARBA" id="ARBA00022679"/>
    </source>
</evidence>
<feature type="domain" description="Quinolinate phosphoribosyl transferase C-terminal" evidence="12">
    <location>
        <begin position="113"/>
        <end position="282"/>
    </location>
</feature>